<dbReference type="InterPro" id="IPR003673">
    <property type="entry name" value="CoA-Trfase_fam_III"/>
</dbReference>
<dbReference type="SUPFAM" id="SSF89796">
    <property type="entry name" value="CoA-transferase family III (CaiB/BaiF)"/>
    <property type="match status" value="1"/>
</dbReference>
<evidence type="ECO:0000256" key="1">
    <source>
        <dbReference type="ARBA" id="ARBA00022679"/>
    </source>
</evidence>
<dbReference type="InterPro" id="IPR050483">
    <property type="entry name" value="CoA-transferase_III_domain"/>
</dbReference>
<dbReference type="Gene3D" id="3.40.50.10540">
    <property type="entry name" value="Crotonobetainyl-coa:carnitine coa-transferase, domain 1"/>
    <property type="match status" value="1"/>
</dbReference>
<comment type="caution">
    <text evidence="2">The sequence shown here is derived from an EMBL/GenBank/DDBJ whole genome shotgun (WGS) entry which is preliminary data.</text>
</comment>
<keyword evidence="3" id="KW-1185">Reference proteome</keyword>
<gene>
    <name evidence="2" type="ORF">Ga0609869_002100</name>
</gene>
<evidence type="ECO:0000313" key="2">
    <source>
        <dbReference type="EMBL" id="MEX5728747.1"/>
    </source>
</evidence>
<dbReference type="InterPro" id="IPR044855">
    <property type="entry name" value="CoA-Trfase_III_dom3_sf"/>
</dbReference>
<dbReference type="PANTHER" id="PTHR48207:SF4">
    <property type="entry name" value="BLL6097 PROTEIN"/>
    <property type="match status" value="1"/>
</dbReference>
<dbReference type="Proteomes" id="UP001560019">
    <property type="component" value="Unassembled WGS sequence"/>
</dbReference>
<proteinExistence type="predicted"/>
<reference evidence="2 3" key="1">
    <citation type="submission" date="2024-06" db="EMBL/GenBank/DDBJ databases">
        <title>Genome of Rhodovulum iodosum, a marine photoferrotroph.</title>
        <authorList>
            <person name="Bianchini G."/>
            <person name="Nikeleit V."/>
            <person name="Kappler A."/>
            <person name="Bryce C."/>
            <person name="Sanchez-Baracaldo P."/>
        </authorList>
    </citation>
    <scope>NUCLEOTIDE SEQUENCE [LARGE SCALE GENOMIC DNA]</scope>
    <source>
        <strain evidence="2 3">UT/N1</strain>
    </source>
</reference>
<accession>A0ABV3XTT8</accession>
<sequence>MEGTMSRGPLDGMKVVELAHIMAGPACGMMLADMGADVVKVEKPAGDDSRRFVPPRVEGESAAYLMMNRNKRGIALNLKDRDGVEALRRLLAEADVVIENYRMGTMEKLGLGYEALRKINPRLVYCEISGFGRTGPYASRGGFDLIAQGMSGLMSITGEGPGRPPVKPGAPITDITAGILGAMGCAAAYAHAQATGEGQRVDTSLFEAGITLTYWQSAIAFATGQAPGPLGSAHPLNAPYQAFRTRDGWINVGAANQANWLRLLDVIGAPELDDDPRFGSNHDRMVNLDALVTVLSEHLETRETADWLTRMEAAGLPAGPVLTITEMHADPQAQARDMIVTTDHPAAGAVKSIGLPVKFSATPGVIDRPAPRLGEHGREILAEIGYGGAEIDQMLAGGALVIEEGLETADPRPRREARGAT</sequence>
<keyword evidence="1" id="KW-0808">Transferase</keyword>
<name>A0ABV3XTT8_9RHOB</name>
<evidence type="ECO:0000313" key="3">
    <source>
        <dbReference type="Proteomes" id="UP001560019"/>
    </source>
</evidence>
<dbReference type="Pfam" id="PF02515">
    <property type="entry name" value="CoA_transf_3"/>
    <property type="match status" value="1"/>
</dbReference>
<dbReference type="Gene3D" id="3.30.1540.10">
    <property type="entry name" value="formyl-coa transferase, domain 3"/>
    <property type="match status" value="1"/>
</dbReference>
<dbReference type="EMBL" id="JBEHHI010000002">
    <property type="protein sequence ID" value="MEX5728747.1"/>
    <property type="molecule type" value="Genomic_DNA"/>
</dbReference>
<organism evidence="2 3">
    <name type="scientific">Rhodovulum iodosum</name>
    <dbReference type="NCBI Taxonomy" id="68291"/>
    <lineage>
        <taxon>Bacteria</taxon>
        <taxon>Pseudomonadati</taxon>
        <taxon>Pseudomonadota</taxon>
        <taxon>Alphaproteobacteria</taxon>
        <taxon>Rhodobacterales</taxon>
        <taxon>Paracoccaceae</taxon>
        <taxon>Rhodovulum</taxon>
    </lineage>
</organism>
<protein>
    <submittedName>
        <fullName evidence="2">Crotonobetainyl-CoA:carnitine CoA-transferase CaiB-like acyl-CoA transferase</fullName>
    </submittedName>
</protein>
<dbReference type="InterPro" id="IPR023606">
    <property type="entry name" value="CoA-Trfase_III_dom_1_sf"/>
</dbReference>
<dbReference type="PANTHER" id="PTHR48207">
    <property type="entry name" value="SUCCINATE--HYDROXYMETHYLGLUTARATE COA-TRANSFERASE"/>
    <property type="match status" value="1"/>
</dbReference>